<dbReference type="GO" id="GO:0140713">
    <property type="term" value="F:histone chaperone activity"/>
    <property type="evidence" value="ECO:0007669"/>
    <property type="project" value="Ensembl"/>
</dbReference>
<reference evidence="9" key="2">
    <citation type="submission" date="2025-08" db="UniProtKB">
        <authorList>
            <consortium name="Ensembl"/>
        </authorList>
    </citation>
    <scope>IDENTIFICATION</scope>
</reference>
<dbReference type="AlphaFoldDB" id="G1KM15"/>
<dbReference type="GeneTree" id="ENSGT00390000004692"/>
<sequence>MCVSGWRGRGRQGSGWNPGKERSEAAVAAMARVSVLGVSLLENPSPFGHPLRFQVQFECGEALPHDLEWKIIYVGSAESEEYDQVLDSVLVGPVPAGRHMFLFEANAPNPDLIPESDAVGVTVILITCTYLGQEFIRIGYYVNNEYMDPELRENPPLKPDFSQLQRNILASNPRVTRFHINWDSPRDQMDNIENVDPEPDGFLPPNCAYIKGLAPSMALQPENSMDCM</sequence>
<gene>
    <name evidence="9" type="primary">asf1b</name>
</gene>
<dbReference type="SUPFAM" id="SSF101546">
    <property type="entry name" value="ASF1-like"/>
    <property type="match status" value="1"/>
</dbReference>
<dbReference type="Ensembl" id="ENSACAT00000012263.4">
    <property type="protein sequence ID" value="ENSACAP00000012018.3"/>
    <property type="gene ID" value="ENSACAG00000012254.4"/>
</dbReference>
<dbReference type="CTD" id="55723"/>
<evidence type="ECO:0000256" key="3">
    <source>
        <dbReference type="ARBA" id="ARBA00022853"/>
    </source>
</evidence>
<dbReference type="InterPro" id="IPR006818">
    <property type="entry name" value="ASF1-like"/>
</dbReference>
<evidence type="ECO:0000256" key="5">
    <source>
        <dbReference type="ARBA" id="ARBA00023163"/>
    </source>
</evidence>
<evidence type="ECO:0000313" key="9">
    <source>
        <dbReference type="Ensembl" id="ENSACAP00000012018.3"/>
    </source>
</evidence>
<dbReference type="GO" id="GO:0042393">
    <property type="term" value="F:histone binding"/>
    <property type="evidence" value="ECO:0000318"/>
    <property type="project" value="GO_Central"/>
</dbReference>
<comment type="subcellular location">
    <subcellularLocation>
        <location evidence="1">Nucleus</location>
    </subcellularLocation>
</comment>
<evidence type="ECO:0000256" key="6">
    <source>
        <dbReference type="ARBA" id="ARBA00023186"/>
    </source>
</evidence>
<organism evidence="9 10">
    <name type="scientific">Anolis carolinensis</name>
    <name type="common">Green anole</name>
    <name type="synonym">American chameleon</name>
    <dbReference type="NCBI Taxonomy" id="28377"/>
    <lineage>
        <taxon>Eukaryota</taxon>
        <taxon>Metazoa</taxon>
        <taxon>Chordata</taxon>
        <taxon>Craniata</taxon>
        <taxon>Vertebrata</taxon>
        <taxon>Euteleostomi</taxon>
        <taxon>Lepidosauria</taxon>
        <taxon>Squamata</taxon>
        <taxon>Bifurcata</taxon>
        <taxon>Unidentata</taxon>
        <taxon>Episquamata</taxon>
        <taxon>Toxicofera</taxon>
        <taxon>Iguania</taxon>
        <taxon>Dactyloidae</taxon>
        <taxon>Anolis</taxon>
    </lineage>
</organism>
<dbReference type="PANTHER" id="PTHR12040">
    <property type="entry name" value="ANTI-SILENCING PROTEIN 1"/>
    <property type="match status" value="1"/>
</dbReference>
<evidence type="ECO:0000256" key="7">
    <source>
        <dbReference type="ARBA" id="ARBA00023242"/>
    </source>
</evidence>
<comment type="similarity">
    <text evidence="2">Belongs to the ASF1 family.</text>
</comment>
<keyword evidence="3" id="KW-0156">Chromatin regulator</keyword>
<dbReference type="InterPro" id="IPR036747">
    <property type="entry name" value="ASF1-like_sf"/>
</dbReference>
<proteinExistence type="inferred from homology"/>
<evidence type="ECO:0000313" key="10">
    <source>
        <dbReference type="Proteomes" id="UP000001646"/>
    </source>
</evidence>
<accession>G1KM15</accession>
<keyword evidence="4" id="KW-0805">Transcription regulation</keyword>
<evidence type="ECO:0000256" key="1">
    <source>
        <dbReference type="ARBA" id="ARBA00004123"/>
    </source>
</evidence>
<dbReference type="Bgee" id="ENSACAG00000012254">
    <property type="expression patterns" value="Expressed in ovary and 14 other cell types or tissues"/>
</dbReference>
<dbReference type="STRING" id="28377.ENSACAP00000012018"/>
<dbReference type="GeneID" id="100565755"/>
<dbReference type="Pfam" id="PF04729">
    <property type="entry name" value="ASF1_hist_chap"/>
    <property type="match status" value="1"/>
</dbReference>
<dbReference type="Gene3D" id="2.60.40.1490">
    <property type="entry name" value="Histone chaperone ASF1-like"/>
    <property type="match status" value="1"/>
</dbReference>
<evidence type="ECO:0000256" key="8">
    <source>
        <dbReference type="SAM" id="MobiDB-lite"/>
    </source>
</evidence>
<dbReference type="GO" id="GO:0006335">
    <property type="term" value="P:DNA replication-dependent chromatin assembly"/>
    <property type="evidence" value="ECO:0000318"/>
    <property type="project" value="GO_Central"/>
</dbReference>
<dbReference type="PANTHER" id="PTHR12040:SF22">
    <property type="entry name" value="HISTONE CHAPERONE ASF1B"/>
    <property type="match status" value="1"/>
</dbReference>
<dbReference type="InParanoid" id="G1KM15"/>
<evidence type="ECO:0000256" key="2">
    <source>
        <dbReference type="ARBA" id="ARBA00006051"/>
    </source>
</evidence>
<dbReference type="GO" id="GO:0006334">
    <property type="term" value="P:nucleosome assembly"/>
    <property type="evidence" value="ECO:0007669"/>
    <property type="project" value="Ensembl"/>
</dbReference>
<dbReference type="KEGG" id="acs:100565755"/>
<keyword evidence="7" id="KW-0539">Nucleus</keyword>
<protein>
    <recommendedName>
        <fullName evidence="11">Anti-silencing function 1B histone chaperone</fullName>
    </recommendedName>
</protein>
<dbReference type="GO" id="GO:0000785">
    <property type="term" value="C:chromatin"/>
    <property type="evidence" value="ECO:0000318"/>
    <property type="project" value="GO_Central"/>
</dbReference>
<evidence type="ECO:0000256" key="4">
    <source>
        <dbReference type="ARBA" id="ARBA00023015"/>
    </source>
</evidence>
<reference evidence="9" key="3">
    <citation type="submission" date="2025-09" db="UniProtKB">
        <authorList>
            <consortium name="Ensembl"/>
        </authorList>
    </citation>
    <scope>IDENTIFICATION</scope>
</reference>
<dbReference type="GO" id="GO:0005634">
    <property type="term" value="C:nucleus"/>
    <property type="evidence" value="ECO:0000318"/>
    <property type="project" value="GO_Central"/>
</dbReference>
<name>G1KM15_ANOCA</name>
<dbReference type="HOGENOM" id="CLU_060354_1_2_1"/>
<dbReference type="eggNOG" id="KOG3265">
    <property type="taxonomic scope" value="Eukaryota"/>
</dbReference>
<feature type="region of interest" description="Disordered" evidence="8">
    <location>
        <begin position="1"/>
        <end position="21"/>
    </location>
</feature>
<keyword evidence="10" id="KW-1185">Reference proteome</keyword>
<dbReference type="Proteomes" id="UP000001646">
    <property type="component" value="Chromosome 2"/>
</dbReference>
<keyword evidence="6" id="KW-0143">Chaperone</keyword>
<dbReference type="OrthoDB" id="29755at2759"/>
<reference evidence="9 10" key="1">
    <citation type="submission" date="2009-12" db="EMBL/GenBank/DDBJ databases">
        <title>The Genome Sequence of Anolis carolinensis (Green Anole Lizard).</title>
        <authorList>
            <consortium name="The Genome Sequencing Platform"/>
            <person name="Di Palma F."/>
            <person name="Alfoldi J."/>
            <person name="Heiman D."/>
            <person name="Young S."/>
            <person name="Grabherr M."/>
            <person name="Johnson J."/>
            <person name="Lander E.S."/>
            <person name="Lindblad-Toh K."/>
        </authorList>
    </citation>
    <scope>NUCLEOTIDE SEQUENCE [LARGE SCALE GENOMIC DNA]</scope>
    <source>
        <strain evidence="9 10">JBL SC #1</strain>
    </source>
</reference>
<evidence type="ECO:0008006" key="11">
    <source>
        <dbReference type="Google" id="ProtNLM"/>
    </source>
</evidence>
<keyword evidence="5" id="KW-0804">Transcription</keyword>
<dbReference type="FunFam" id="2.60.40.1490:FF:000001">
    <property type="entry name" value="Histone chaperone ASF1"/>
    <property type="match status" value="1"/>
</dbReference>